<name>A0A0S2TB14_9GAMM</name>
<evidence type="ECO:0000256" key="2">
    <source>
        <dbReference type="SAM" id="SignalP"/>
    </source>
</evidence>
<protein>
    <recommendedName>
        <fullName evidence="3">DUF4124 domain-containing protein</fullName>
    </recommendedName>
</protein>
<feature type="signal peptide" evidence="2">
    <location>
        <begin position="1"/>
        <end position="28"/>
    </location>
</feature>
<feature type="coiled-coil region" evidence="1">
    <location>
        <begin position="114"/>
        <end position="187"/>
    </location>
</feature>
<dbReference type="EMBL" id="CP013099">
    <property type="protein sequence ID" value="ALP52347.1"/>
    <property type="molecule type" value="Genomic_DNA"/>
</dbReference>
<evidence type="ECO:0000256" key="1">
    <source>
        <dbReference type="SAM" id="Coils"/>
    </source>
</evidence>
<evidence type="ECO:0000259" key="3">
    <source>
        <dbReference type="Pfam" id="PF13511"/>
    </source>
</evidence>
<keyword evidence="5" id="KW-1185">Reference proteome</keyword>
<evidence type="ECO:0000313" key="5">
    <source>
        <dbReference type="Proteomes" id="UP000055136"/>
    </source>
</evidence>
<reference evidence="4" key="1">
    <citation type="submission" date="2015-10" db="EMBL/GenBank/DDBJ databases">
        <title>Description of Candidatus Tenderia electrophaga gen. nov, sp. nov., an Uncultivated Electroautotroph from a Biocathode Enrichment.</title>
        <authorList>
            <person name="Eddie B.J."/>
            <person name="Malanoski A.P."/>
            <person name="Wang Z."/>
            <person name="Hall R.J."/>
            <person name="Oh S.D."/>
            <person name="Heiner C."/>
            <person name="Lin B."/>
            <person name="Strycharz-Glaven S.M."/>
        </authorList>
    </citation>
    <scope>NUCLEOTIDE SEQUENCE [LARGE SCALE GENOMIC DNA]</scope>
    <source>
        <strain evidence="4">NRL1</strain>
    </source>
</reference>
<feature type="domain" description="DUF4124" evidence="3">
    <location>
        <begin position="18"/>
        <end position="83"/>
    </location>
</feature>
<evidence type="ECO:0000313" key="4">
    <source>
        <dbReference type="EMBL" id="ALP52347.1"/>
    </source>
</evidence>
<dbReference type="Pfam" id="PF13511">
    <property type="entry name" value="DUF4124"/>
    <property type="match status" value="1"/>
</dbReference>
<keyword evidence="2" id="KW-0732">Signal</keyword>
<proteinExistence type="predicted"/>
<sequence length="206" mass="23632">MNLDINMPSRRRSLVFACLCFTVIPLHAADLYRWQDDQGNVHYTDRVPPEYVQHGYRVISEQGITIQTIKSVDEVEASVPATPAISAEQAQNDRRLLMTYSNETEIQAARARKLDDLQALIELSEETISLLEMQFRQLAKEAGDYEKQGRAIPESLLTQIAATRRKINKYQDRLEQHNAKLAQTAARFDADLQRFRELKSLVKKAE</sequence>
<feature type="chain" id="PRO_5006604895" description="DUF4124 domain-containing protein" evidence="2">
    <location>
        <begin position="29"/>
        <end position="206"/>
    </location>
</feature>
<keyword evidence="1" id="KW-0175">Coiled coil</keyword>
<gene>
    <name evidence="4" type="ORF">Tel_03860</name>
</gene>
<accession>A0A0S2TB14</accession>
<organism evidence="4 5">
    <name type="scientific">Candidatus Tenderia electrophaga</name>
    <dbReference type="NCBI Taxonomy" id="1748243"/>
    <lineage>
        <taxon>Bacteria</taxon>
        <taxon>Pseudomonadati</taxon>
        <taxon>Pseudomonadota</taxon>
        <taxon>Gammaproteobacteria</taxon>
        <taxon>Candidatus Tenderiales</taxon>
        <taxon>Candidatus Tenderiaceae</taxon>
        <taxon>Candidatus Tenderia</taxon>
    </lineage>
</organism>
<dbReference type="InterPro" id="IPR025392">
    <property type="entry name" value="DUF4124"/>
</dbReference>
<dbReference type="STRING" id="1748243.Tel_03860"/>
<dbReference type="Proteomes" id="UP000055136">
    <property type="component" value="Chromosome"/>
</dbReference>
<dbReference type="AlphaFoldDB" id="A0A0S2TB14"/>
<dbReference type="KEGG" id="tee:Tel_03860"/>